<feature type="region of interest" description="Disordered" evidence="1">
    <location>
        <begin position="1"/>
        <end position="59"/>
    </location>
</feature>
<comment type="caution">
    <text evidence="3">The sequence shown here is derived from an EMBL/GenBank/DDBJ whole genome shotgun (WGS) entry which is preliminary data.</text>
</comment>
<dbReference type="Proteomes" id="UP000324585">
    <property type="component" value="Unassembled WGS sequence"/>
</dbReference>
<gene>
    <name evidence="3" type="ORF">FVE85_4656</name>
</gene>
<evidence type="ECO:0000259" key="2">
    <source>
        <dbReference type="PROSITE" id="PS50004"/>
    </source>
</evidence>
<dbReference type="OrthoDB" id="5855668at2759"/>
<proteinExistence type="predicted"/>
<dbReference type="Gene3D" id="2.60.40.150">
    <property type="entry name" value="C2 domain"/>
    <property type="match status" value="1"/>
</dbReference>
<dbReference type="InterPro" id="IPR035892">
    <property type="entry name" value="C2_domain_sf"/>
</dbReference>
<dbReference type="PANTHER" id="PTHR10857:SF106">
    <property type="entry name" value="C2 DOMAIN-CONTAINING PROTEIN"/>
    <property type="match status" value="1"/>
</dbReference>
<keyword evidence="4" id="KW-1185">Reference proteome</keyword>
<feature type="compositionally biased region" description="Polar residues" evidence="1">
    <location>
        <begin position="20"/>
        <end position="39"/>
    </location>
</feature>
<accession>A0A5J4YPY8</accession>
<dbReference type="GO" id="GO:0005886">
    <property type="term" value="C:plasma membrane"/>
    <property type="evidence" value="ECO:0007669"/>
    <property type="project" value="TreeGrafter"/>
</dbReference>
<name>A0A5J4YPY8_PORPP</name>
<dbReference type="AlphaFoldDB" id="A0A5J4YPY8"/>
<feature type="region of interest" description="Disordered" evidence="1">
    <location>
        <begin position="78"/>
        <end position="121"/>
    </location>
</feature>
<dbReference type="InterPro" id="IPR000008">
    <property type="entry name" value="C2_dom"/>
</dbReference>
<protein>
    <submittedName>
        <fullName evidence="3">Copine-5</fullName>
    </submittedName>
</protein>
<dbReference type="SUPFAM" id="SSF49562">
    <property type="entry name" value="C2 domain (Calcium/lipid-binding domain, CaLB)"/>
    <property type="match status" value="1"/>
</dbReference>
<feature type="domain" description="C2" evidence="2">
    <location>
        <begin position="127"/>
        <end position="260"/>
    </location>
</feature>
<evidence type="ECO:0000313" key="3">
    <source>
        <dbReference type="EMBL" id="KAA8493519.1"/>
    </source>
</evidence>
<dbReference type="InterPro" id="IPR045052">
    <property type="entry name" value="Copine"/>
</dbReference>
<feature type="compositionally biased region" description="Low complexity" evidence="1">
    <location>
        <begin position="100"/>
        <end position="114"/>
    </location>
</feature>
<dbReference type="PROSITE" id="PS50004">
    <property type="entry name" value="C2"/>
    <property type="match status" value="1"/>
</dbReference>
<evidence type="ECO:0000256" key="1">
    <source>
        <dbReference type="SAM" id="MobiDB-lite"/>
    </source>
</evidence>
<dbReference type="PANTHER" id="PTHR10857">
    <property type="entry name" value="COPINE"/>
    <property type="match status" value="1"/>
</dbReference>
<dbReference type="EMBL" id="VRMN01000006">
    <property type="protein sequence ID" value="KAA8493519.1"/>
    <property type="molecule type" value="Genomic_DNA"/>
</dbReference>
<dbReference type="GO" id="GO:0005544">
    <property type="term" value="F:calcium-dependent phospholipid binding"/>
    <property type="evidence" value="ECO:0007669"/>
    <property type="project" value="InterPro"/>
</dbReference>
<dbReference type="Pfam" id="PF00168">
    <property type="entry name" value="C2"/>
    <property type="match status" value="1"/>
</dbReference>
<evidence type="ECO:0000313" key="4">
    <source>
        <dbReference type="Proteomes" id="UP000324585"/>
    </source>
</evidence>
<reference evidence="4" key="1">
    <citation type="journal article" date="2019" name="Nat. Commun.">
        <title>Expansion of phycobilisome linker gene families in mesophilic red algae.</title>
        <authorList>
            <person name="Lee J."/>
            <person name="Kim D."/>
            <person name="Bhattacharya D."/>
            <person name="Yoon H.S."/>
        </authorList>
    </citation>
    <scope>NUCLEOTIDE SEQUENCE [LARGE SCALE GENOMIC DNA]</scope>
    <source>
        <strain evidence="4">CCMP 1328</strain>
    </source>
</reference>
<dbReference type="GO" id="GO:0071277">
    <property type="term" value="P:cellular response to calcium ion"/>
    <property type="evidence" value="ECO:0007669"/>
    <property type="project" value="TreeGrafter"/>
</dbReference>
<organism evidence="3 4">
    <name type="scientific">Porphyridium purpureum</name>
    <name type="common">Red alga</name>
    <name type="synonym">Porphyridium cruentum</name>
    <dbReference type="NCBI Taxonomy" id="35688"/>
    <lineage>
        <taxon>Eukaryota</taxon>
        <taxon>Rhodophyta</taxon>
        <taxon>Bangiophyceae</taxon>
        <taxon>Porphyridiales</taxon>
        <taxon>Porphyridiaceae</taxon>
        <taxon>Porphyridium</taxon>
    </lineage>
</organism>
<sequence>MRRSKVPKPGEPAEPEWHRSSFSGSLPQTLASPKSQTGASAPKLGSLRNSSSHIGEASGRLRVESLLNEISSELRTVSDPQLGVALPESTHSPSQHSREASTTSSRSSPTAADSKAQDGQRQKFLQAPTFRDGNLLLDRIDRLRWTLELAFETANLPKMDLVSKSDPFIVVKVGTASKGESAWEEVFRTETVYDEQVHARFVSKLLLRNVNRTTIKETDYLLEVYDRDSKSEDLDQHDFIGTAQFSLCSLLLSSGHIQKMQLIGSAAEDSFKQKRLGTKRGQVIVHATGIPRESDWPGHLVFSVRPPKDISWTTWMFYTITREAREAYIPVYRSAYFPKDGGAAISSSISKAELTLGSLRTNLRIEISRRDSFVSQTCSTVGYAQFSLFDILQKRLDEFRLMWYPAPDSKGSELDLSVTASCSEEKHGVTQVMIDLKKT</sequence>